<dbReference type="RefSeq" id="WP_094404571.1">
    <property type="nucleotide sequence ID" value="NZ_NMVO01000001.1"/>
</dbReference>
<feature type="domain" description="SGNH hydrolase-type esterase" evidence="1">
    <location>
        <begin position="56"/>
        <end position="244"/>
    </location>
</feature>
<comment type="caution">
    <text evidence="2">The sequence shown here is derived from an EMBL/GenBank/DDBJ whole genome shotgun (WGS) entry which is preliminary data.</text>
</comment>
<accession>A0A255GQG2</accession>
<sequence>MLILTRALAGILATLVLLVGGTVGLITAWAGSATTTFTATGPSTSAAARTETVVGLGDSVTSGFAADESYVEDLASSLTSSDTAVRADNYGVAGLTTTGLLAQLALPGVQASLADADVVVITIGANDFTVLDADSAALPDQLAALRADVGQILTEVQAYAPGARVVLTGYWNAFTDASISGADQAYTDAAMGLTRQLNDELQQAAAEAGVEYVDLIAAFDAASTDWATLLADDGDHPNDAGHRAIAAAVRATLPDPPATADPSSPAASA</sequence>
<dbReference type="InterPro" id="IPR051532">
    <property type="entry name" value="Ester_Hydrolysis_Enzymes"/>
</dbReference>
<dbReference type="EMBL" id="NMVO01000001">
    <property type="protein sequence ID" value="OYO17821.1"/>
    <property type="molecule type" value="Genomic_DNA"/>
</dbReference>
<dbReference type="SUPFAM" id="SSF52266">
    <property type="entry name" value="SGNH hydrolase"/>
    <property type="match status" value="1"/>
</dbReference>
<organism evidence="2 3">
    <name type="scientific">Enemella evansiae</name>
    <dbReference type="NCBI Taxonomy" id="2016499"/>
    <lineage>
        <taxon>Bacteria</taxon>
        <taxon>Bacillati</taxon>
        <taxon>Actinomycetota</taxon>
        <taxon>Actinomycetes</taxon>
        <taxon>Propionibacteriales</taxon>
        <taxon>Propionibacteriaceae</taxon>
        <taxon>Enemella</taxon>
    </lineage>
</organism>
<dbReference type="PANTHER" id="PTHR30383:SF5">
    <property type="entry name" value="SGNH HYDROLASE-TYPE ESTERASE DOMAIN-CONTAINING PROTEIN"/>
    <property type="match status" value="1"/>
</dbReference>
<proteinExistence type="predicted"/>
<name>A0A255GQG2_9ACTN</name>
<protein>
    <recommendedName>
        <fullName evidence="1">SGNH hydrolase-type esterase domain-containing protein</fullName>
    </recommendedName>
</protein>
<evidence type="ECO:0000313" key="3">
    <source>
        <dbReference type="Proteomes" id="UP000215896"/>
    </source>
</evidence>
<dbReference type="InterPro" id="IPR036514">
    <property type="entry name" value="SGNH_hydro_sf"/>
</dbReference>
<keyword evidence="3" id="KW-1185">Reference proteome</keyword>
<dbReference type="GO" id="GO:0004622">
    <property type="term" value="F:phosphatidylcholine lysophospholipase activity"/>
    <property type="evidence" value="ECO:0007669"/>
    <property type="project" value="TreeGrafter"/>
</dbReference>
<dbReference type="InterPro" id="IPR013830">
    <property type="entry name" value="SGNH_hydro"/>
</dbReference>
<evidence type="ECO:0000313" key="2">
    <source>
        <dbReference type="EMBL" id="OYO17821.1"/>
    </source>
</evidence>
<dbReference type="PANTHER" id="PTHR30383">
    <property type="entry name" value="THIOESTERASE 1/PROTEASE 1/LYSOPHOSPHOLIPASE L1"/>
    <property type="match status" value="1"/>
</dbReference>
<evidence type="ECO:0000259" key="1">
    <source>
        <dbReference type="Pfam" id="PF13472"/>
    </source>
</evidence>
<dbReference type="Pfam" id="PF13472">
    <property type="entry name" value="Lipase_GDSL_2"/>
    <property type="match status" value="1"/>
</dbReference>
<reference evidence="2 3" key="1">
    <citation type="submission" date="2017-07" db="EMBL/GenBank/DDBJ databases">
        <title>Draft whole genome sequences of clinical Proprionibacteriaceae strains.</title>
        <authorList>
            <person name="Bernier A.-M."/>
            <person name="Bernard K."/>
            <person name="Domingo M.-C."/>
        </authorList>
    </citation>
    <scope>NUCLEOTIDE SEQUENCE [LARGE SCALE GENOMIC DNA]</scope>
    <source>
        <strain evidence="2 3">NML 030167</strain>
    </source>
</reference>
<gene>
    <name evidence="2" type="ORF">CGZ94_02800</name>
</gene>
<dbReference type="Proteomes" id="UP000215896">
    <property type="component" value="Unassembled WGS sequence"/>
</dbReference>
<dbReference type="Gene3D" id="3.40.50.1110">
    <property type="entry name" value="SGNH hydrolase"/>
    <property type="match status" value="1"/>
</dbReference>
<dbReference type="OrthoDB" id="8215557at2"/>
<dbReference type="AlphaFoldDB" id="A0A255GQG2"/>